<protein>
    <recommendedName>
        <fullName evidence="5">HMA domain-containing protein</fullName>
    </recommendedName>
</protein>
<dbReference type="InterPro" id="IPR036412">
    <property type="entry name" value="HAD-like_sf"/>
</dbReference>
<dbReference type="PANTHER" id="PTHR43520:SF19">
    <property type="entry name" value="COPPER-TRANSPORTING ATPASE PAA2, CHLOROPLASTIC"/>
    <property type="match status" value="1"/>
</dbReference>
<dbReference type="NCBIfam" id="TIGR01494">
    <property type="entry name" value="ATPase_P-type"/>
    <property type="match status" value="1"/>
</dbReference>
<evidence type="ECO:0000256" key="2">
    <source>
        <dbReference type="SAM" id="Phobius"/>
    </source>
</evidence>
<dbReference type="Proteomes" id="UP000593564">
    <property type="component" value="Unassembled WGS sequence"/>
</dbReference>
<dbReference type="InterPro" id="IPR023214">
    <property type="entry name" value="HAD_sf"/>
</dbReference>
<dbReference type="GO" id="GO:0005507">
    <property type="term" value="F:copper ion binding"/>
    <property type="evidence" value="ECO:0007669"/>
    <property type="project" value="TreeGrafter"/>
</dbReference>
<evidence type="ECO:0000313" key="4">
    <source>
        <dbReference type="Proteomes" id="UP000593564"/>
    </source>
</evidence>
<dbReference type="EMBL" id="JACBKZ010000013">
    <property type="protein sequence ID" value="KAF5936447.1"/>
    <property type="molecule type" value="Genomic_DNA"/>
</dbReference>
<comment type="caution">
    <text evidence="3">The sequence shown here is derived from an EMBL/GenBank/DDBJ whole genome shotgun (WGS) entry which is preliminary data.</text>
</comment>
<dbReference type="InterPro" id="IPR001757">
    <property type="entry name" value="P_typ_ATPase"/>
</dbReference>
<keyword evidence="2" id="KW-1133">Transmembrane helix</keyword>
<sequence length="172" mass="17933">MTPPYSVLYMVMTPPYSVLYNKGIKTVVLSGDREEAVASIAKTVGIGSEFIRASLTPQLKSGVISTLQASGHHVAMVGDGINDAPSLALADVGIALQIEAQENAASNAASIILLGNKLSQVVDALDLAQATMKKVHQNLSWAVAYNVVAIPIAAGLLLPQFDFAMTPSLSGK</sequence>
<gene>
    <name evidence="3" type="ORF">HYC85_027576</name>
</gene>
<name>A0A7J7G746_CAMSI</name>
<dbReference type="AlphaFoldDB" id="A0A7J7G746"/>
<keyword evidence="1" id="KW-1278">Translocase</keyword>
<evidence type="ECO:0000313" key="3">
    <source>
        <dbReference type="EMBL" id="KAF5936447.1"/>
    </source>
</evidence>
<dbReference type="GO" id="GO:0016887">
    <property type="term" value="F:ATP hydrolysis activity"/>
    <property type="evidence" value="ECO:0007669"/>
    <property type="project" value="InterPro"/>
</dbReference>
<dbReference type="Pfam" id="PF00702">
    <property type="entry name" value="Hydrolase"/>
    <property type="match status" value="1"/>
</dbReference>
<dbReference type="GO" id="GO:0005524">
    <property type="term" value="F:ATP binding"/>
    <property type="evidence" value="ECO:0007669"/>
    <property type="project" value="InterPro"/>
</dbReference>
<dbReference type="Gene3D" id="3.40.50.1000">
    <property type="entry name" value="HAD superfamily/HAD-like"/>
    <property type="match status" value="1"/>
</dbReference>
<feature type="transmembrane region" description="Helical" evidence="2">
    <location>
        <begin position="139"/>
        <end position="158"/>
    </location>
</feature>
<dbReference type="SUPFAM" id="SSF56784">
    <property type="entry name" value="HAD-like"/>
    <property type="match status" value="1"/>
</dbReference>
<keyword evidence="2" id="KW-0472">Membrane</keyword>
<dbReference type="GO" id="GO:0055070">
    <property type="term" value="P:copper ion homeostasis"/>
    <property type="evidence" value="ECO:0007669"/>
    <property type="project" value="TreeGrafter"/>
</dbReference>
<accession>A0A7J7G746</accession>
<organism evidence="3 4">
    <name type="scientific">Camellia sinensis</name>
    <name type="common">Tea plant</name>
    <name type="synonym">Thea sinensis</name>
    <dbReference type="NCBI Taxonomy" id="4442"/>
    <lineage>
        <taxon>Eukaryota</taxon>
        <taxon>Viridiplantae</taxon>
        <taxon>Streptophyta</taxon>
        <taxon>Embryophyta</taxon>
        <taxon>Tracheophyta</taxon>
        <taxon>Spermatophyta</taxon>
        <taxon>Magnoliopsida</taxon>
        <taxon>eudicotyledons</taxon>
        <taxon>Gunneridae</taxon>
        <taxon>Pentapetalae</taxon>
        <taxon>asterids</taxon>
        <taxon>Ericales</taxon>
        <taxon>Theaceae</taxon>
        <taxon>Camellia</taxon>
    </lineage>
</organism>
<dbReference type="GO" id="GO:0016020">
    <property type="term" value="C:membrane"/>
    <property type="evidence" value="ECO:0007669"/>
    <property type="project" value="InterPro"/>
</dbReference>
<dbReference type="GO" id="GO:0043682">
    <property type="term" value="F:P-type divalent copper transporter activity"/>
    <property type="evidence" value="ECO:0007669"/>
    <property type="project" value="TreeGrafter"/>
</dbReference>
<dbReference type="PRINTS" id="PR00119">
    <property type="entry name" value="CATATPASE"/>
</dbReference>
<keyword evidence="2" id="KW-0812">Transmembrane</keyword>
<evidence type="ECO:0008006" key="5">
    <source>
        <dbReference type="Google" id="ProtNLM"/>
    </source>
</evidence>
<proteinExistence type="predicted"/>
<reference evidence="3 4" key="2">
    <citation type="submission" date="2020-07" db="EMBL/GenBank/DDBJ databases">
        <title>Genome assembly of wild tea tree DASZ reveals pedigree and selection history of tea varieties.</title>
        <authorList>
            <person name="Zhang W."/>
        </authorList>
    </citation>
    <scope>NUCLEOTIDE SEQUENCE [LARGE SCALE GENOMIC DNA]</scope>
    <source>
        <strain evidence="4">cv. G240</strain>
        <tissue evidence="3">Leaf</tissue>
    </source>
</reference>
<reference evidence="4" key="1">
    <citation type="journal article" date="2020" name="Nat. Commun.">
        <title>Genome assembly of wild tea tree DASZ reveals pedigree and selection history of tea varieties.</title>
        <authorList>
            <person name="Zhang W."/>
            <person name="Zhang Y."/>
            <person name="Qiu H."/>
            <person name="Guo Y."/>
            <person name="Wan H."/>
            <person name="Zhang X."/>
            <person name="Scossa F."/>
            <person name="Alseekh S."/>
            <person name="Zhang Q."/>
            <person name="Wang P."/>
            <person name="Xu L."/>
            <person name="Schmidt M.H."/>
            <person name="Jia X."/>
            <person name="Li D."/>
            <person name="Zhu A."/>
            <person name="Guo F."/>
            <person name="Chen W."/>
            <person name="Ni D."/>
            <person name="Usadel B."/>
            <person name="Fernie A.R."/>
            <person name="Wen W."/>
        </authorList>
    </citation>
    <scope>NUCLEOTIDE SEQUENCE [LARGE SCALE GENOMIC DNA]</scope>
    <source>
        <strain evidence="4">cv. G240</strain>
    </source>
</reference>
<keyword evidence="4" id="KW-1185">Reference proteome</keyword>
<dbReference type="PANTHER" id="PTHR43520">
    <property type="entry name" value="ATP7, ISOFORM B"/>
    <property type="match status" value="1"/>
</dbReference>
<evidence type="ECO:0000256" key="1">
    <source>
        <dbReference type="ARBA" id="ARBA00022967"/>
    </source>
</evidence>